<keyword evidence="3" id="KW-1185">Reference proteome</keyword>
<feature type="domain" description="Hedgehog/Intein (Hint)" evidence="1">
    <location>
        <begin position="125"/>
        <end position="271"/>
    </location>
</feature>
<sequence length="335" mass="36320">MASRTFALFNPITLLSSGRELVLSDEDDRFFETPADETGSNQSATLDGNPVTINSITTALGPQVILASVDGIEVSLNLTPVRVVIESGFFDSTFIMYPDLPEGATVIAGVSLPLFAGGAYDVPLCVTADAMIACGNGKMRPIGDLAIGDLVDTLDHGLQGIRWIGRRVMEFGADAALDKHRPILIQAGALGPGHPAKDLRLSPQHCVLYEGWEAELYFGEEALLVPAKMLVNGTTIRVDRDCDSVEYMHILCENHEILSANGLEVESLFSGDLAIDTIAQEAREELREIYQDLRHMRATQTKRARRHVKNFEARLIAASIKAYGGTHKAPPAAVH</sequence>
<organism evidence="2 3">
    <name type="scientific">Aquimixticola soesokkakensis</name>
    <dbReference type="NCBI Taxonomy" id="1519096"/>
    <lineage>
        <taxon>Bacteria</taxon>
        <taxon>Pseudomonadati</taxon>
        <taxon>Pseudomonadota</taxon>
        <taxon>Alphaproteobacteria</taxon>
        <taxon>Rhodobacterales</taxon>
        <taxon>Paracoccaceae</taxon>
        <taxon>Aquimixticola</taxon>
    </lineage>
</organism>
<dbReference type="Pfam" id="PF13403">
    <property type="entry name" value="Hint_2"/>
    <property type="match status" value="1"/>
</dbReference>
<accession>A0A1Y5TLL0</accession>
<dbReference type="InterPro" id="IPR028992">
    <property type="entry name" value="Hedgehog/Intein_dom"/>
</dbReference>
<dbReference type="Proteomes" id="UP000193862">
    <property type="component" value="Unassembled WGS sequence"/>
</dbReference>
<dbReference type="AlphaFoldDB" id="A0A1Y5TLL0"/>
<dbReference type="SUPFAM" id="SSF51294">
    <property type="entry name" value="Hedgehog/intein (Hint) domain"/>
    <property type="match status" value="1"/>
</dbReference>
<dbReference type="InterPro" id="IPR036844">
    <property type="entry name" value="Hint_dom_sf"/>
</dbReference>
<proteinExistence type="predicted"/>
<evidence type="ECO:0000259" key="1">
    <source>
        <dbReference type="Pfam" id="PF13403"/>
    </source>
</evidence>
<dbReference type="EMBL" id="FWFS01000013">
    <property type="protein sequence ID" value="SLN66728.1"/>
    <property type="molecule type" value="Genomic_DNA"/>
</dbReference>
<dbReference type="OrthoDB" id="6305173at2"/>
<reference evidence="2 3" key="1">
    <citation type="submission" date="2017-03" db="EMBL/GenBank/DDBJ databases">
        <authorList>
            <person name="Afonso C.L."/>
            <person name="Miller P.J."/>
            <person name="Scott M.A."/>
            <person name="Spackman E."/>
            <person name="Goraichik I."/>
            <person name="Dimitrov K.M."/>
            <person name="Suarez D.L."/>
            <person name="Swayne D.E."/>
        </authorList>
    </citation>
    <scope>NUCLEOTIDE SEQUENCE [LARGE SCALE GENOMIC DNA]</scope>
    <source>
        <strain evidence="2 3">CECT 8620</strain>
    </source>
</reference>
<evidence type="ECO:0000313" key="2">
    <source>
        <dbReference type="EMBL" id="SLN66728.1"/>
    </source>
</evidence>
<name>A0A1Y5TLL0_9RHOB</name>
<evidence type="ECO:0000313" key="3">
    <source>
        <dbReference type="Proteomes" id="UP000193862"/>
    </source>
</evidence>
<protein>
    <recommendedName>
        <fullName evidence="1">Hedgehog/Intein (Hint) domain-containing protein</fullName>
    </recommendedName>
</protein>
<dbReference type="RefSeq" id="WP_159453265.1">
    <property type="nucleotide sequence ID" value="NZ_FWFS01000013.1"/>
</dbReference>
<gene>
    <name evidence="2" type="ORF">AQS8620_03097</name>
</gene>